<gene>
    <name evidence="3" type="ORF">SAMN05216266_11936</name>
</gene>
<evidence type="ECO:0000256" key="1">
    <source>
        <dbReference type="ARBA" id="ARBA00006817"/>
    </source>
</evidence>
<name>A0A1I1C0N4_9PSEU</name>
<keyword evidence="4" id="KW-1185">Reference proteome</keyword>
<protein>
    <submittedName>
        <fullName evidence="3">Uncharacterized conserved protein YndB, AHSA1/START domain</fullName>
    </submittedName>
</protein>
<dbReference type="CDD" id="cd08899">
    <property type="entry name" value="SRPBCC_CalC_Aha1-like_6"/>
    <property type="match status" value="1"/>
</dbReference>
<dbReference type="EMBL" id="FOKG01000019">
    <property type="protein sequence ID" value="SFB55672.1"/>
    <property type="molecule type" value="Genomic_DNA"/>
</dbReference>
<dbReference type="InterPro" id="IPR013538">
    <property type="entry name" value="ASHA1/2-like_C"/>
</dbReference>
<dbReference type="SUPFAM" id="SSF55961">
    <property type="entry name" value="Bet v1-like"/>
    <property type="match status" value="1"/>
</dbReference>
<evidence type="ECO:0000313" key="3">
    <source>
        <dbReference type="EMBL" id="SFB55672.1"/>
    </source>
</evidence>
<comment type="similarity">
    <text evidence="1">Belongs to the AHA1 family.</text>
</comment>
<proteinExistence type="inferred from homology"/>
<sequence length="161" mass="17496">MTTLLGTVDRATGSVHLERVLPASPERVWAALTEPDRMAGWLGPVESGTAGPGRTFVLRMEPEATATCTVTAWDPPARLKLIWDYTGEARSEVSFALSDEDGKTRLVIDHVKVGVDPVEYAAGWHAYLDSLVQYVEGRPVTGFTATFEAMRTRYAAAAPTD</sequence>
<accession>A0A1I1C0N4</accession>
<dbReference type="Pfam" id="PF08327">
    <property type="entry name" value="AHSA1"/>
    <property type="match status" value="1"/>
</dbReference>
<dbReference type="Gene3D" id="3.30.530.20">
    <property type="match status" value="1"/>
</dbReference>
<feature type="domain" description="Activator of Hsp90 ATPase homologue 1/2-like C-terminal" evidence="2">
    <location>
        <begin position="23"/>
        <end position="136"/>
    </location>
</feature>
<dbReference type="STRING" id="490629.SAMN05216266_11936"/>
<evidence type="ECO:0000313" key="4">
    <source>
        <dbReference type="Proteomes" id="UP000243799"/>
    </source>
</evidence>
<organism evidence="3 4">
    <name type="scientific">Amycolatopsis marina</name>
    <dbReference type="NCBI Taxonomy" id="490629"/>
    <lineage>
        <taxon>Bacteria</taxon>
        <taxon>Bacillati</taxon>
        <taxon>Actinomycetota</taxon>
        <taxon>Actinomycetes</taxon>
        <taxon>Pseudonocardiales</taxon>
        <taxon>Pseudonocardiaceae</taxon>
        <taxon>Amycolatopsis</taxon>
    </lineage>
</organism>
<dbReference type="Proteomes" id="UP000243799">
    <property type="component" value="Unassembled WGS sequence"/>
</dbReference>
<dbReference type="AlphaFoldDB" id="A0A1I1C0N4"/>
<reference evidence="4" key="1">
    <citation type="submission" date="2016-10" db="EMBL/GenBank/DDBJ databases">
        <authorList>
            <person name="Varghese N."/>
            <person name="Submissions S."/>
        </authorList>
    </citation>
    <scope>NUCLEOTIDE SEQUENCE [LARGE SCALE GENOMIC DNA]</scope>
    <source>
        <strain evidence="4">CGMCC 4.3568</strain>
    </source>
</reference>
<dbReference type="OrthoDB" id="8117292at2"/>
<dbReference type="RefSeq" id="WP_091676548.1">
    <property type="nucleotide sequence ID" value="NZ_FOKG01000019.1"/>
</dbReference>
<dbReference type="InterPro" id="IPR023393">
    <property type="entry name" value="START-like_dom_sf"/>
</dbReference>
<evidence type="ECO:0000259" key="2">
    <source>
        <dbReference type="Pfam" id="PF08327"/>
    </source>
</evidence>